<reference evidence="4" key="1">
    <citation type="journal article" date="2019" name="Int. J. Syst. Evol. Microbiol.">
        <title>The Global Catalogue of Microorganisms (GCM) 10K type strain sequencing project: providing services to taxonomists for standard genome sequencing and annotation.</title>
        <authorList>
            <consortium name="The Broad Institute Genomics Platform"/>
            <consortium name="The Broad Institute Genome Sequencing Center for Infectious Disease"/>
            <person name="Wu L."/>
            <person name="Ma J."/>
        </authorList>
    </citation>
    <scope>NUCLEOTIDE SEQUENCE [LARGE SCALE GENOMIC DNA]</scope>
    <source>
        <strain evidence="4">CGMCC 4.7106</strain>
    </source>
</reference>
<dbReference type="RefSeq" id="WP_386820001.1">
    <property type="nucleotide sequence ID" value="NZ_JBHUIT010000012.1"/>
</dbReference>
<feature type="region of interest" description="Disordered" evidence="1">
    <location>
        <begin position="41"/>
        <end position="65"/>
    </location>
</feature>
<feature type="transmembrane region" description="Helical" evidence="2">
    <location>
        <begin position="12"/>
        <end position="32"/>
    </location>
</feature>
<keyword evidence="2" id="KW-1133">Transmembrane helix</keyword>
<gene>
    <name evidence="3" type="ORF">ACFSSA_08490</name>
</gene>
<dbReference type="EMBL" id="JBHUIT010000012">
    <property type="protein sequence ID" value="MFD2256711.1"/>
    <property type="molecule type" value="Genomic_DNA"/>
</dbReference>
<keyword evidence="2" id="KW-0472">Membrane</keyword>
<sequence length="189" mass="21117">MFRSLGLKYHRRFTQILLFAAVIVPLLMVLLISRGKQAEQSTLPSREVPFPPDYDDESRTQTRPGDELLAGYGAVTTKPEEDLRKLSHAVEGMLLLFKNLDTRLIATNQQLSAFLKGENPEDLQYVSPDSAAFNNDGLLVDRWDSPIIIHPLGTGLLELRSAGPDRVPYNEDDIGIHPDGHILRGYPAQ</sequence>
<evidence type="ECO:0000313" key="3">
    <source>
        <dbReference type="EMBL" id="MFD2256711.1"/>
    </source>
</evidence>
<evidence type="ECO:0000256" key="2">
    <source>
        <dbReference type="SAM" id="Phobius"/>
    </source>
</evidence>
<dbReference type="Proteomes" id="UP001597375">
    <property type="component" value="Unassembled WGS sequence"/>
</dbReference>
<protein>
    <submittedName>
        <fullName evidence="3">Uncharacterized protein</fullName>
    </submittedName>
</protein>
<accession>A0ABW5D9F6</accession>
<evidence type="ECO:0000256" key="1">
    <source>
        <dbReference type="SAM" id="MobiDB-lite"/>
    </source>
</evidence>
<comment type="caution">
    <text evidence="3">The sequence shown here is derived from an EMBL/GenBank/DDBJ whole genome shotgun (WGS) entry which is preliminary data.</text>
</comment>
<evidence type="ECO:0000313" key="4">
    <source>
        <dbReference type="Proteomes" id="UP001597375"/>
    </source>
</evidence>
<keyword evidence="4" id="KW-1185">Reference proteome</keyword>
<name>A0ABW5D9F6_9BACT</name>
<proteinExistence type="predicted"/>
<organism evidence="3 4">
    <name type="scientific">Luteolibacter algae</name>
    <dbReference type="NCBI Taxonomy" id="454151"/>
    <lineage>
        <taxon>Bacteria</taxon>
        <taxon>Pseudomonadati</taxon>
        <taxon>Verrucomicrobiota</taxon>
        <taxon>Verrucomicrobiia</taxon>
        <taxon>Verrucomicrobiales</taxon>
        <taxon>Verrucomicrobiaceae</taxon>
        <taxon>Luteolibacter</taxon>
    </lineage>
</organism>
<keyword evidence="2" id="KW-0812">Transmembrane</keyword>